<dbReference type="InterPro" id="IPR007403">
    <property type="entry name" value="DUF456"/>
</dbReference>
<evidence type="ECO:0008006" key="4">
    <source>
        <dbReference type="Google" id="ProtNLM"/>
    </source>
</evidence>
<comment type="caution">
    <text evidence="2">The sequence shown here is derived from an EMBL/GenBank/DDBJ whole genome shotgun (WGS) entry which is preliminary data.</text>
</comment>
<keyword evidence="3" id="KW-1185">Reference proteome</keyword>
<protein>
    <recommendedName>
        <fullName evidence="4">DUF456 domain-containing protein</fullName>
    </recommendedName>
</protein>
<sequence>MGQVVKYVLPGRRLKDAGVPWWTTLAGVALGVVGFFVVPVVGLLLGFVLGVYLAEPGPARLPRRRLAVDPPGAEGGGLEHRHRAWPPGC</sequence>
<evidence type="ECO:0000313" key="2">
    <source>
        <dbReference type="EMBL" id="GMA89213.1"/>
    </source>
</evidence>
<dbReference type="Pfam" id="PF04306">
    <property type="entry name" value="DUF456"/>
    <property type="match status" value="1"/>
</dbReference>
<name>A0ABQ6JMG8_9ACTN</name>
<accession>A0ABQ6JMG8</accession>
<organism evidence="2 3">
    <name type="scientific">Angustibacter aerolatus</name>
    <dbReference type="NCBI Taxonomy" id="1162965"/>
    <lineage>
        <taxon>Bacteria</taxon>
        <taxon>Bacillati</taxon>
        <taxon>Actinomycetota</taxon>
        <taxon>Actinomycetes</taxon>
        <taxon>Kineosporiales</taxon>
        <taxon>Kineosporiaceae</taxon>
    </lineage>
</organism>
<keyword evidence="1" id="KW-0472">Membrane</keyword>
<evidence type="ECO:0000256" key="1">
    <source>
        <dbReference type="SAM" id="Phobius"/>
    </source>
</evidence>
<feature type="transmembrane region" description="Helical" evidence="1">
    <location>
        <begin position="21"/>
        <end position="54"/>
    </location>
</feature>
<gene>
    <name evidence="2" type="ORF">GCM10025868_44630</name>
</gene>
<dbReference type="EMBL" id="BSUZ01000001">
    <property type="protein sequence ID" value="GMA89213.1"/>
    <property type="molecule type" value="Genomic_DNA"/>
</dbReference>
<proteinExistence type="predicted"/>
<keyword evidence="1" id="KW-1133">Transmembrane helix</keyword>
<reference evidence="3" key="1">
    <citation type="journal article" date="2019" name="Int. J. Syst. Evol. Microbiol.">
        <title>The Global Catalogue of Microorganisms (GCM) 10K type strain sequencing project: providing services to taxonomists for standard genome sequencing and annotation.</title>
        <authorList>
            <consortium name="The Broad Institute Genomics Platform"/>
            <consortium name="The Broad Institute Genome Sequencing Center for Infectious Disease"/>
            <person name="Wu L."/>
            <person name="Ma J."/>
        </authorList>
    </citation>
    <scope>NUCLEOTIDE SEQUENCE [LARGE SCALE GENOMIC DNA]</scope>
    <source>
        <strain evidence="3">NBRC 108730</strain>
    </source>
</reference>
<keyword evidence="1" id="KW-0812">Transmembrane</keyword>
<evidence type="ECO:0000313" key="3">
    <source>
        <dbReference type="Proteomes" id="UP001157017"/>
    </source>
</evidence>
<dbReference type="Proteomes" id="UP001157017">
    <property type="component" value="Unassembled WGS sequence"/>
</dbReference>